<dbReference type="AlphaFoldDB" id="A0A316G8T0"/>
<accession>A0A316G8T0</accession>
<sequence length="119" mass="13612">MDRLVKAGLHYQVTEKFTQIDLQPDRVDNHQMALVFAGRIRRPAELSNETAGEHFTPPEVRLLAPADRLLAKIMRFLIGNNQWFEAPRVERRRLLPMPGFGSISEIGQLHPASQATRWA</sequence>
<keyword evidence="2" id="KW-1185">Reference proteome</keyword>
<organism evidence="1 2">
    <name type="scientific">Roseicyclus mahoneyensis</name>
    <dbReference type="NCBI Taxonomy" id="164332"/>
    <lineage>
        <taxon>Bacteria</taxon>
        <taxon>Pseudomonadati</taxon>
        <taxon>Pseudomonadota</taxon>
        <taxon>Alphaproteobacteria</taxon>
        <taxon>Rhodobacterales</taxon>
        <taxon>Roseobacteraceae</taxon>
        <taxon>Roseicyclus</taxon>
    </lineage>
</organism>
<dbReference type="InterPro" id="IPR029063">
    <property type="entry name" value="SAM-dependent_MTases_sf"/>
</dbReference>
<name>A0A316G8T0_9RHOB</name>
<evidence type="ECO:0000313" key="2">
    <source>
        <dbReference type="Proteomes" id="UP000245708"/>
    </source>
</evidence>
<evidence type="ECO:0000313" key="1">
    <source>
        <dbReference type="EMBL" id="PWK57294.1"/>
    </source>
</evidence>
<proteinExistence type="predicted"/>
<comment type="caution">
    <text evidence="1">The sequence shown here is derived from an EMBL/GenBank/DDBJ whole genome shotgun (WGS) entry which is preliminary data.</text>
</comment>
<dbReference type="RefSeq" id="WP_211315517.1">
    <property type="nucleotide sequence ID" value="NZ_QGGW01000012.1"/>
</dbReference>
<protein>
    <submittedName>
        <fullName evidence="1">Uncharacterized protein</fullName>
    </submittedName>
</protein>
<dbReference type="Proteomes" id="UP000245708">
    <property type="component" value="Unassembled WGS sequence"/>
</dbReference>
<reference evidence="1 2" key="1">
    <citation type="submission" date="2018-05" db="EMBL/GenBank/DDBJ databases">
        <title>Genomic Encyclopedia of Type Strains, Phase IV (KMG-IV): sequencing the most valuable type-strain genomes for metagenomic binning, comparative biology and taxonomic classification.</title>
        <authorList>
            <person name="Goeker M."/>
        </authorList>
    </citation>
    <scope>NUCLEOTIDE SEQUENCE [LARGE SCALE GENOMIC DNA]</scope>
    <source>
        <strain evidence="1 2">DSM 16097</strain>
    </source>
</reference>
<dbReference type="EMBL" id="QGGW01000012">
    <property type="protein sequence ID" value="PWK57294.1"/>
    <property type="molecule type" value="Genomic_DNA"/>
</dbReference>
<dbReference type="SUPFAM" id="SSF53335">
    <property type="entry name" value="S-adenosyl-L-methionine-dependent methyltransferases"/>
    <property type="match status" value="1"/>
</dbReference>
<gene>
    <name evidence="1" type="ORF">C7455_11219</name>
</gene>